<dbReference type="GO" id="GO:0016301">
    <property type="term" value="F:kinase activity"/>
    <property type="evidence" value="ECO:0007669"/>
    <property type="project" value="InterPro"/>
</dbReference>
<dbReference type="GO" id="GO:0005525">
    <property type="term" value="F:GTP binding"/>
    <property type="evidence" value="ECO:0007669"/>
    <property type="project" value="UniProtKB-KW"/>
</dbReference>
<dbReference type="PANTHER" id="PTHR40732:SF1">
    <property type="entry name" value="GTP-DEPENDENT DEPHOSPHO-COA KINASE"/>
    <property type="match status" value="1"/>
</dbReference>
<feature type="non-terminal residue" evidence="3">
    <location>
        <position position="1"/>
    </location>
</feature>
<proteinExistence type="predicted"/>
<gene>
    <name evidence="3" type="ORF">COV87_00040</name>
</gene>
<evidence type="ECO:0000313" key="4">
    <source>
        <dbReference type="Proteomes" id="UP000229497"/>
    </source>
</evidence>
<evidence type="ECO:0000313" key="3">
    <source>
        <dbReference type="EMBL" id="PIQ72047.1"/>
    </source>
</evidence>
<comment type="caution">
    <text evidence="3">The sequence shown here is derived from an EMBL/GenBank/DDBJ whole genome shotgun (WGS) entry which is preliminary data.</text>
</comment>
<sequence length="45" mass="5169">LTLPAILFAPLNSLVLYGHWKHGIIAIVVDEEIKEKVRKIIKKFN</sequence>
<dbReference type="EMBL" id="PCVK01000001">
    <property type="protein sequence ID" value="PIQ72047.1"/>
    <property type="molecule type" value="Genomic_DNA"/>
</dbReference>
<keyword evidence="2" id="KW-0342">GTP-binding</keyword>
<dbReference type="PANTHER" id="PTHR40732">
    <property type="entry name" value="UPF0218 PROTEIN TK1697"/>
    <property type="match status" value="1"/>
</dbReference>
<name>A0A2H0KLA7_9BACT</name>
<dbReference type="Proteomes" id="UP000229497">
    <property type="component" value="Unassembled WGS sequence"/>
</dbReference>
<dbReference type="AlphaFoldDB" id="A0A2H0KLA7"/>
<organism evidence="3 4">
    <name type="scientific">Candidatus Roizmanbacteria bacterium CG11_big_fil_rev_8_21_14_0_20_37_16</name>
    <dbReference type="NCBI Taxonomy" id="1974857"/>
    <lineage>
        <taxon>Bacteria</taxon>
        <taxon>Candidatus Roizmaniibacteriota</taxon>
    </lineage>
</organism>
<accession>A0A2H0KLA7</accession>
<protein>
    <submittedName>
        <fullName evidence="3">Uncharacterized protein</fullName>
    </submittedName>
</protein>
<evidence type="ECO:0000256" key="1">
    <source>
        <dbReference type="ARBA" id="ARBA00022741"/>
    </source>
</evidence>
<dbReference type="GO" id="GO:0015937">
    <property type="term" value="P:coenzyme A biosynthetic process"/>
    <property type="evidence" value="ECO:0007669"/>
    <property type="project" value="InterPro"/>
</dbReference>
<evidence type="ECO:0000256" key="2">
    <source>
        <dbReference type="ARBA" id="ARBA00023134"/>
    </source>
</evidence>
<reference evidence="3 4" key="1">
    <citation type="submission" date="2017-09" db="EMBL/GenBank/DDBJ databases">
        <title>Depth-based differentiation of microbial function through sediment-hosted aquifers and enrichment of novel symbionts in the deep terrestrial subsurface.</title>
        <authorList>
            <person name="Probst A.J."/>
            <person name="Ladd B."/>
            <person name="Jarett J.K."/>
            <person name="Geller-Mcgrath D.E."/>
            <person name="Sieber C.M."/>
            <person name="Emerson J.B."/>
            <person name="Anantharaman K."/>
            <person name="Thomas B.C."/>
            <person name="Malmstrom R."/>
            <person name="Stieglmeier M."/>
            <person name="Klingl A."/>
            <person name="Woyke T."/>
            <person name="Ryan C.M."/>
            <person name="Banfield J.F."/>
        </authorList>
    </citation>
    <scope>NUCLEOTIDE SEQUENCE [LARGE SCALE GENOMIC DNA]</scope>
    <source>
        <strain evidence="3">CG11_big_fil_rev_8_21_14_0_20_37_16</strain>
    </source>
</reference>
<dbReference type="Pfam" id="PF04019">
    <property type="entry name" value="DUF359"/>
    <property type="match status" value="1"/>
</dbReference>
<dbReference type="InterPro" id="IPR007164">
    <property type="entry name" value="GTP-dep_dephospho-CoA_kin"/>
</dbReference>
<keyword evidence="1" id="KW-0547">Nucleotide-binding</keyword>